<dbReference type="Pfam" id="PF25117">
    <property type="entry name" value="Agd3_C"/>
    <property type="match status" value="1"/>
</dbReference>
<name>A0A7C8PTY7_ORBOL</name>
<gene>
    <name evidence="5" type="ORF">EYR41_003002</name>
</gene>
<evidence type="ECO:0000259" key="3">
    <source>
        <dbReference type="Pfam" id="PF25116"/>
    </source>
</evidence>
<dbReference type="InterPro" id="IPR050788">
    <property type="entry name" value="Yeast_SRP1/TIP1_CWP"/>
</dbReference>
<evidence type="ECO:0000259" key="4">
    <source>
        <dbReference type="Pfam" id="PF25117"/>
    </source>
</evidence>
<protein>
    <submittedName>
        <fullName evidence="5">Uncharacterized protein</fullName>
    </submittedName>
</protein>
<evidence type="ECO:0000259" key="2">
    <source>
        <dbReference type="Pfam" id="PF25115"/>
    </source>
</evidence>
<feature type="region of interest" description="Disordered" evidence="1">
    <location>
        <begin position="713"/>
        <end position="743"/>
    </location>
</feature>
<dbReference type="Proteomes" id="UP000297595">
    <property type="component" value="Unassembled WGS sequence"/>
</dbReference>
<comment type="caution">
    <text evidence="5">The sequence shown here is derived from an EMBL/GenBank/DDBJ whole genome shotgun (WGS) entry which is preliminary data.</text>
</comment>
<accession>A0A7C8PTY7</accession>
<feature type="domain" description="Agd3 C-terminal" evidence="4">
    <location>
        <begin position="634"/>
        <end position="700"/>
    </location>
</feature>
<dbReference type="Pfam" id="PF25115">
    <property type="entry name" value="Agd3_CE"/>
    <property type="match status" value="1"/>
</dbReference>
<reference evidence="5 6" key="1">
    <citation type="submission" date="2019-03" db="EMBL/GenBank/DDBJ databases">
        <title>Nematode-trapping fungi genome.</title>
        <authorList>
            <person name="Vidal-Diez De Ulzurrun G."/>
        </authorList>
    </citation>
    <scope>NUCLEOTIDE SEQUENCE [LARGE SCALE GENOMIC DNA]</scope>
    <source>
        <strain evidence="5 6">TWF154</strain>
    </source>
</reference>
<proteinExistence type="predicted"/>
<evidence type="ECO:0000313" key="6">
    <source>
        <dbReference type="Proteomes" id="UP000297595"/>
    </source>
</evidence>
<sequence>MHICDRIAVWRFSTLLIVFLGFLFATTEGIAVKIRNTVLVVSPDKPNADTVTGTMDGYGIPYEVLLVPQGGIALPQLNQTNGDGNYGLFLVISQVSYNFGDQWRSALTQDQWNAMYDYQTVYGVRMVHINAYPSSQFGTEALGGCCGAGDDQTVTVDKNVAAEQFPTAGLKFPAIKMTGLWHYPAKVTDSGSTISFMTFSPNSQYTSTSSGGVINTFSNGRQQMVFFTSFGTWSAVSNYLNHVWINWGLFGLFAGYRRVLFNSQIDDLFLPSAIYGTDGGTFRLRPSDVTEHLSWQADLNTRLVSGGNAGSNYFIEFAFNGNGNFIYTQTIGVGKTCANPIGFVRGEEVTPLEYQKILGTGTDMWPPNSTFTWTLACMKKDPLVLQFMDKTYRDAFGLMSHTFTHLGENPITYDDAYREITFNQNFAKLATFTSAAKWSGKGLVPPAITGLHNGDALRAWSTAGLTSCVGDNTRPPLISPFNLYWPFITNMSSNGFDGFNVIPRFSTRIYFNCDTANCTLQEWIDTSAGKGDIFDLLNLERGSTAKNLLALRQDPYMFHQANLRWYDVDQLTINGNTKRYSLLEMWVESVLDEFVQYVNWPIITKKHDDMATAFMNRMARDQCQYNISWNTAADQKSIIGFNVGCQTGNKCRVPIPVTIPIGNSITNVGSFKTEQIGNDPLTLWVTLTGAIKTFTLTTPIKLTAAGDAGLKVSSSSKVSSTTKPTSTSASSKPNSSGASSGAATTTTSMMATIAASAPSTSITMRTNTLVTSTSPATTSSLLDPATVDSSGAGGSSSTDLADQSSAPSVTDAVVSDNGDDAITANVQASASDVSPANKHRRRDQQIHIRHRGRRHSKF</sequence>
<feature type="compositionally biased region" description="Low complexity" evidence="1">
    <location>
        <begin position="773"/>
        <end position="782"/>
    </location>
</feature>
<dbReference type="PANTHER" id="PTHR31002">
    <property type="entry name" value="SERIPAUPERIN"/>
    <property type="match status" value="1"/>
</dbReference>
<dbReference type="InterPro" id="IPR056827">
    <property type="entry name" value="CBM87_Agd3"/>
</dbReference>
<dbReference type="OrthoDB" id="2113314at2759"/>
<feature type="region of interest" description="Disordered" evidence="1">
    <location>
        <begin position="773"/>
        <end position="858"/>
    </location>
</feature>
<feature type="compositionally biased region" description="Polar residues" evidence="1">
    <location>
        <begin position="798"/>
        <end position="808"/>
    </location>
</feature>
<dbReference type="InterPro" id="IPR056825">
    <property type="entry name" value="Agd3_C"/>
</dbReference>
<dbReference type="PANTHER" id="PTHR31002:SF34">
    <property type="entry name" value="CELL WALL PROTEIN CWP1-RELATED"/>
    <property type="match status" value="1"/>
</dbReference>
<evidence type="ECO:0000313" key="5">
    <source>
        <dbReference type="EMBL" id="TGJ70996.1"/>
    </source>
</evidence>
<feature type="domain" description="Agd3 CBM87" evidence="3">
    <location>
        <begin position="34"/>
        <end position="247"/>
    </location>
</feature>
<dbReference type="InterPro" id="IPR056826">
    <property type="entry name" value="Agd3_CE"/>
</dbReference>
<organism evidence="5 6">
    <name type="scientific">Orbilia oligospora</name>
    <name type="common">Nematode-trapping fungus</name>
    <name type="synonym">Arthrobotrys oligospora</name>
    <dbReference type="NCBI Taxonomy" id="2813651"/>
    <lineage>
        <taxon>Eukaryota</taxon>
        <taxon>Fungi</taxon>
        <taxon>Dikarya</taxon>
        <taxon>Ascomycota</taxon>
        <taxon>Pezizomycotina</taxon>
        <taxon>Orbiliomycetes</taxon>
        <taxon>Orbiliales</taxon>
        <taxon>Orbiliaceae</taxon>
        <taxon>Orbilia</taxon>
    </lineage>
</organism>
<evidence type="ECO:0000256" key="1">
    <source>
        <dbReference type="SAM" id="MobiDB-lite"/>
    </source>
</evidence>
<feature type="compositionally biased region" description="Polar residues" evidence="1">
    <location>
        <begin position="824"/>
        <end position="834"/>
    </location>
</feature>
<dbReference type="EMBL" id="SOZJ01000002">
    <property type="protein sequence ID" value="TGJ70996.1"/>
    <property type="molecule type" value="Genomic_DNA"/>
</dbReference>
<feature type="domain" description="Agd3 deacetylase" evidence="2">
    <location>
        <begin position="261"/>
        <end position="628"/>
    </location>
</feature>
<feature type="compositionally biased region" description="Basic residues" evidence="1">
    <location>
        <begin position="837"/>
        <end position="858"/>
    </location>
</feature>
<dbReference type="AlphaFoldDB" id="A0A7C8PTY7"/>
<dbReference type="Pfam" id="PF25116">
    <property type="entry name" value="CBM87_Agd3"/>
    <property type="match status" value="1"/>
</dbReference>